<dbReference type="EMBL" id="JAVFWL010000005">
    <property type="protein sequence ID" value="KAK6753883.1"/>
    <property type="molecule type" value="Genomic_DNA"/>
</dbReference>
<dbReference type="PANTHER" id="PTHR31362:SF0">
    <property type="entry name" value="EXOSTOSIN DOMAIN-CONTAINING PROTEIN-RELATED"/>
    <property type="match status" value="1"/>
</dbReference>
<evidence type="ECO:0000313" key="1">
    <source>
        <dbReference type="EMBL" id="KAK6753883.1"/>
    </source>
</evidence>
<dbReference type="Pfam" id="PF03385">
    <property type="entry name" value="STELLO"/>
    <property type="match status" value="1"/>
</dbReference>
<organism evidence="1 2">
    <name type="scientific">Necator americanus</name>
    <name type="common">Human hookworm</name>
    <dbReference type="NCBI Taxonomy" id="51031"/>
    <lineage>
        <taxon>Eukaryota</taxon>
        <taxon>Metazoa</taxon>
        <taxon>Ecdysozoa</taxon>
        <taxon>Nematoda</taxon>
        <taxon>Chromadorea</taxon>
        <taxon>Rhabditida</taxon>
        <taxon>Rhabditina</taxon>
        <taxon>Rhabditomorpha</taxon>
        <taxon>Strongyloidea</taxon>
        <taxon>Ancylostomatidae</taxon>
        <taxon>Bunostominae</taxon>
        <taxon>Necator</taxon>
    </lineage>
</organism>
<evidence type="ECO:0008006" key="3">
    <source>
        <dbReference type="Google" id="ProtNLM"/>
    </source>
</evidence>
<dbReference type="InterPro" id="IPR005049">
    <property type="entry name" value="STL-like"/>
</dbReference>
<protein>
    <recommendedName>
        <fullName evidence="3">Core-2/I-Branching enzyme</fullName>
    </recommendedName>
</protein>
<keyword evidence="2" id="KW-1185">Reference proteome</keyword>
<reference evidence="1 2" key="1">
    <citation type="submission" date="2023-08" db="EMBL/GenBank/DDBJ databases">
        <title>A Necator americanus chromosomal reference genome.</title>
        <authorList>
            <person name="Ilik V."/>
            <person name="Petrzelkova K.J."/>
            <person name="Pardy F."/>
            <person name="Fuh T."/>
            <person name="Niatou-Singa F.S."/>
            <person name="Gouil Q."/>
            <person name="Baker L."/>
            <person name="Ritchie M.E."/>
            <person name="Jex A.R."/>
            <person name="Gazzola D."/>
            <person name="Li H."/>
            <person name="Toshio Fujiwara R."/>
            <person name="Zhan B."/>
            <person name="Aroian R.V."/>
            <person name="Pafco B."/>
            <person name="Schwarz E.M."/>
        </authorList>
    </citation>
    <scope>NUCLEOTIDE SEQUENCE [LARGE SCALE GENOMIC DNA]</scope>
    <source>
        <strain evidence="1 2">Aroian</strain>
        <tissue evidence="1">Whole animal</tissue>
    </source>
</reference>
<gene>
    <name evidence="1" type="primary">Necator_chrV.g17875</name>
    <name evidence="1" type="ORF">RB195_013085</name>
</gene>
<evidence type="ECO:0000313" key="2">
    <source>
        <dbReference type="Proteomes" id="UP001303046"/>
    </source>
</evidence>
<comment type="caution">
    <text evidence="1">The sequence shown here is derived from an EMBL/GenBank/DDBJ whole genome shotgun (WGS) entry which is preliminary data.</text>
</comment>
<accession>A0ABR1DTY2</accession>
<dbReference type="Proteomes" id="UP001303046">
    <property type="component" value="Unassembled WGS sequence"/>
</dbReference>
<proteinExistence type="predicted"/>
<dbReference type="PANTHER" id="PTHR31362">
    <property type="entry name" value="GLYCOSYLTRANSFERASE STELLO1-RELATED"/>
    <property type="match status" value="1"/>
</dbReference>
<sequence length="477" mass="54659">MRTAVVQHGLIHNDPDVDPIFRLLHAEKKTSTDEEFNVMAPTVVLGKGTYSPWNSQNTLFSRRAFFTLYLPITAPSSWVADLIRSYFAQKLLHMIDENVAFYPPNVRRTTKSHDLLAEFEGQRDAFLKSEEIIKFLDSWECIHKEISTCTVLLAVEFSKKGFWGSADAEMIRKWIDHLRSIGYQFPRKSNHIKYIPREDIRGANCRRANVEFEADGFDEQKSADKLRMFANIDDWCTKTGENYTEFRQKFPSPSKLTLLHANNVVLRNLRKSVLVITNNYPWNHTIGLLQRLYQPFFALTIFCGSWFPEKYHNERRYVLWQSSKLSSTPPTFPVFGIGNLAKSKPLPRFSTVLAKCRKVCIVCRNVCLALQQIHCLSTPEDLPSQSSDGMATSKSQIKSQVAQHVFNSGPRRHVHESPWRLSQICTYKVPKDVDLHALLKGTEDIKLHVIPLQESSSRRSDARQVVGGTAVIGEEKV</sequence>
<name>A0ABR1DTY2_NECAM</name>